<keyword evidence="5 10" id="KW-0067">ATP-binding</keyword>
<dbReference type="PROSITE" id="PS51198">
    <property type="entry name" value="UVRD_HELICASE_ATP_BIND"/>
    <property type="match status" value="1"/>
</dbReference>
<dbReference type="EMBL" id="JAGIOO010000001">
    <property type="protein sequence ID" value="MBP2473326.1"/>
    <property type="molecule type" value="Genomic_DNA"/>
</dbReference>
<evidence type="ECO:0000256" key="5">
    <source>
        <dbReference type="ARBA" id="ARBA00022840"/>
    </source>
</evidence>
<dbReference type="Proteomes" id="UP001519363">
    <property type="component" value="Unassembled WGS sequence"/>
</dbReference>
<keyword evidence="6" id="KW-0413">Isomerase</keyword>
<comment type="caution">
    <text evidence="12">The sequence shown here is derived from an EMBL/GenBank/DDBJ whole genome shotgun (WGS) entry which is preliminary data.</text>
</comment>
<dbReference type="InterPro" id="IPR000212">
    <property type="entry name" value="DNA_helicase_UvrD/REP"/>
</dbReference>
<dbReference type="RefSeq" id="WP_307849900.1">
    <property type="nucleotide sequence ID" value="NZ_JAGIOO010000001.1"/>
</dbReference>
<comment type="similarity">
    <text evidence="1">Belongs to the helicase family. UvrD subfamily.</text>
</comment>
<protein>
    <recommendedName>
        <fullName evidence="8">DNA 3'-5' helicase</fullName>
        <ecNumber evidence="8">5.6.2.4</ecNumber>
    </recommendedName>
</protein>
<dbReference type="Gene3D" id="1.10.10.160">
    <property type="match status" value="1"/>
</dbReference>
<evidence type="ECO:0000313" key="12">
    <source>
        <dbReference type="EMBL" id="MBP2473326.1"/>
    </source>
</evidence>
<comment type="catalytic activity">
    <reaction evidence="9">
        <text>ATP + H2O = ADP + phosphate + H(+)</text>
        <dbReference type="Rhea" id="RHEA:13065"/>
        <dbReference type="ChEBI" id="CHEBI:15377"/>
        <dbReference type="ChEBI" id="CHEBI:15378"/>
        <dbReference type="ChEBI" id="CHEBI:30616"/>
        <dbReference type="ChEBI" id="CHEBI:43474"/>
        <dbReference type="ChEBI" id="CHEBI:456216"/>
        <dbReference type="EC" id="5.6.2.4"/>
    </reaction>
</comment>
<keyword evidence="2 10" id="KW-0547">Nucleotide-binding</keyword>
<evidence type="ECO:0000256" key="2">
    <source>
        <dbReference type="ARBA" id="ARBA00022741"/>
    </source>
</evidence>
<dbReference type="SUPFAM" id="SSF52540">
    <property type="entry name" value="P-loop containing nucleoside triphosphate hydrolases"/>
    <property type="match status" value="1"/>
</dbReference>
<evidence type="ECO:0000256" key="3">
    <source>
        <dbReference type="ARBA" id="ARBA00022801"/>
    </source>
</evidence>
<dbReference type="Pfam" id="PF00580">
    <property type="entry name" value="UvrD-helicase"/>
    <property type="match status" value="1"/>
</dbReference>
<dbReference type="EC" id="5.6.2.4" evidence="8"/>
<evidence type="ECO:0000256" key="10">
    <source>
        <dbReference type="PROSITE-ProRule" id="PRU00560"/>
    </source>
</evidence>
<keyword evidence="3 10" id="KW-0378">Hydrolase</keyword>
<feature type="binding site" evidence="10">
    <location>
        <begin position="196"/>
        <end position="203"/>
    </location>
    <ligand>
        <name>ATP</name>
        <dbReference type="ChEBI" id="CHEBI:30616"/>
    </ligand>
</feature>
<evidence type="ECO:0000256" key="7">
    <source>
        <dbReference type="ARBA" id="ARBA00034617"/>
    </source>
</evidence>
<gene>
    <name evidence="12" type="ORF">JOF53_002198</name>
</gene>
<dbReference type="InterPro" id="IPR014016">
    <property type="entry name" value="UvrD-like_ATP-bd"/>
</dbReference>
<evidence type="ECO:0000256" key="8">
    <source>
        <dbReference type="ARBA" id="ARBA00034808"/>
    </source>
</evidence>
<dbReference type="GO" id="GO:0004386">
    <property type="term" value="F:helicase activity"/>
    <property type="evidence" value="ECO:0007669"/>
    <property type="project" value="UniProtKB-KW"/>
</dbReference>
<keyword evidence="13" id="KW-1185">Reference proteome</keyword>
<evidence type="ECO:0000256" key="1">
    <source>
        <dbReference type="ARBA" id="ARBA00009922"/>
    </source>
</evidence>
<evidence type="ECO:0000256" key="6">
    <source>
        <dbReference type="ARBA" id="ARBA00023235"/>
    </source>
</evidence>
<comment type="catalytic activity">
    <reaction evidence="7">
        <text>Couples ATP hydrolysis with the unwinding of duplex DNA by translocating in the 3'-5' direction.</text>
        <dbReference type="EC" id="5.6.2.4"/>
    </reaction>
</comment>
<evidence type="ECO:0000256" key="9">
    <source>
        <dbReference type="ARBA" id="ARBA00048988"/>
    </source>
</evidence>
<dbReference type="Pfam" id="PF13361">
    <property type="entry name" value="UvrD_C"/>
    <property type="match status" value="1"/>
</dbReference>
<organism evidence="12 13">
    <name type="scientific">Crossiella equi</name>
    <dbReference type="NCBI Taxonomy" id="130796"/>
    <lineage>
        <taxon>Bacteria</taxon>
        <taxon>Bacillati</taxon>
        <taxon>Actinomycetota</taxon>
        <taxon>Actinomycetes</taxon>
        <taxon>Pseudonocardiales</taxon>
        <taxon>Pseudonocardiaceae</taxon>
        <taxon>Crossiella</taxon>
    </lineage>
</organism>
<evidence type="ECO:0000256" key="4">
    <source>
        <dbReference type="ARBA" id="ARBA00022806"/>
    </source>
</evidence>
<dbReference type="PANTHER" id="PTHR11070">
    <property type="entry name" value="UVRD / RECB / PCRA DNA HELICASE FAMILY MEMBER"/>
    <property type="match status" value="1"/>
</dbReference>
<dbReference type="InterPro" id="IPR013986">
    <property type="entry name" value="DExx_box_DNA_helicase_dom_sf"/>
</dbReference>
<dbReference type="PANTHER" id="PTHR11070:SF45">
    <property type="entry name" value="DNA 3'-5' HELICASE"/>
    <property type="match status" value="1"/>
</dbReference>
<keyword evidence="4 10" id="KW-0347">Helicase</keyword>
<accession>A0ABS5A9S0</accession>
<dbReference type="Gene3D" id="3.40.50.300">
    <property type="entry name" value="P-loop containing nucleotide triphosphate hydrolases"/>
    <property type="match status" value="2"/>
</dbReference>
<dbReference type="InterPro" id="IPR027417">
    <property type="entry name" value="P-loop_NTPase"/>
</dbReference>
<sequence length="610" mass="66899">MGALRELAGAGGRDGWVFVRHEPVAGEPLGYLVAPRGVFAVVVADGVPEDAELGRVVLHAEQRCGGIVGPRGQVLARSAVHLAVVLTGDLDEVPGRGLGQVITEGRVAELFRADRAQLDAALIASVGAQLGERLSQYQRVQAVEEPTGALIAAEDVVEDQVQVAQRGGFESWLTFLHPQQQAVVSRNYGGPARISGPAGTGKTVVALHRLRYLARRSTGPLLFTTFVRTLPLVHKASFERLAPELADRVRFTNLHAWAREFLRSRGHEVTVHSGQSETAFSRAWMANREALREIEGKVGYWRTEVDRVIKGRGVTSLAEYQRTSRRGRGLPLDGARRERVWALFQSYQRCLAERGLHDHNDVISLALAELRREPHRPPYAAVVVDEVQDITLTGLRLLRELAGDGPNRLLLVGDGQQQVYPGGWRLSDAGIPVQGRGEVLRVNYRNRANVLGFARRFDATNRVDDLDGTAGVGLREAESANAGGEAVSWRGTEADLGAALRQVLSTSDAPPGNTAVIVFHHRDLDRCVKILRQARIPLLRLDDYTGAEDDRVKVGTVHRAKGLDFQAVLVAEFPDEGAEDEEQRELRARQQLVAATRARDFLWWGVVEPG</sequence>
<proteinExistence type="inferred from homology"/>
<reference evidence="12 13" key="1">
    <citation type="submission" date="2021-03" db="EMBL/GenBank/DDBJ databases">
        <title>Sequencing the genomes of 1000 actinobacteria strains.</title>
        <authorList>
            <person name="Klenk H.-P."/>
        </authorList>
    </citation>
    <scope>NUCLEOTIDE SEQUENCE [LARGE SCALE GENOMIC DNA]</scope>
    <source>
        <strain evidence="12 13">DSM 44580</strain>
    </source>
</reference>
<evidence type="ECO:0000313" key="13">
    <source>
        <dbReference type="Proteomes" id="UP001519363"/>
    </source>
</evidence>
<feature type="domain" description="UvrD-like helicase ATP-binding" evidence="11">
    <location>
        <begin position="175"/>
        <end position="460"/>
    </location>
</feature>
<evidence type="ECO:0000259" key="11">
    <source>
        <dbReference type="PROSITE" id="PS51198"/>
    </source>
</evidence>
<dbReference type="InterPro" id="IPR014017">
    <property type="entry name" value="DNA_helicase_UvrD-like_C"/>
</dbReference>
<name>A0ABS5A9S0_9PSEU</name>